<feature type="transmembrane region" description="Helical" evidence="7">
    <location>
        <begin position="336"/>
        <end position="361"/>
    </location>
</feature>
<dbReference type="InterPro" id="IPR003609">
    <property type="entry name" value="Pan_app"/>
</dbReference>
<gene>
    <name evidence="9" type="ORF">OIU77_030125</name>
</gene>
<dbReference type="PANTHER" id="PTHR47974">
    <property type="entry name" value="OS07G0415500 PROTEIN"/>
    <property type="match status" value="1"/>
</dbReference>
<keyword evidence="10" id="KW-1185">Reference proteome</keyword>
<keyword evidence="5 7" id="KW-0472">Membrane</keyword>
<comment type="caution">
    <text evidence="9">The sequence shown here is derived from an EMBL/GenBank/DDBJ whole genome shotgun (WGS) entry which is preliminary data.</text>
</comment>
<evidence type="ECO:0000313" key="9">
    <source>
        <dbReference type="EMBL" id="KAJ6381383.1"/>
    </source>
</evidence>
<evidence type="ECO:0000256" key="7">
    <source>
        <dbReference type="SAM" id="Phobius"/>
    </source>
</evidence>
<dbReference type="Pfam" id="PF00954">
    <property type="entry name" value="S_locus_glycop"/>
    <property type="match status" value="1"/>
</dbReference>
<dbReference type="PANTHER" id="PTHR47974:SF4">
    <property type="entry name" value="RECEPTOR-LIKE SERINE_THREONINE-PROTEIN KINASE"/>
    <property type="match status" value="1"/>
</dbReference>
<evidence type="ECO:0000313" key="10">
    <source>
        <dbReference type="Proteomes" id="UP001141253"/>
    </source>
</evidence>
<dbReference type="Gene3D" id="2.10.25.10">
    <property type="entry name" value="Laminin"/>
    <property type="match status" value="1"/>
</dbReference>
<reference evidence="9" key="2">
    <citation type="journal article" date="2023" name="Int. J. Mol. Sci.">
        <title>De Novo Assembly and Annotation of 11 Diverse Shrub Willow (Salix) Genomes Reveals Novel Gene Organization in Sex-Linked Regions.</title>
        <authorList>
            <person name="Hyden B."/>
            <person name="Feng K."/>
            <person name="Yates T.B."/>
            <person name="Jawdy S."/>
            <person name="Cereghino C."/>
            <person name="Smart L.B."/>
            <person name="Muchero W."/>
        </authorList>
    </citation>
    <scope>NUCLEOTIDE SEQUENCE</scope>
    <source>
        <tissue evidence="9">Shoot tip</tissue>
    </source>
</reference>
<dbReference type="Gene3D" id="1.10.510.10">
    <property type="entry name" value="Transferase(Phosphotransferase) domain 1"/>
    <property type="match status" value="1"/>
</dbReference>
<keyword evidence="6" id="KW-1015">Disulfide bond</keyword>
<accession>A0ABQ9BAW0</accession>
<organism evidence="9 10">
    <name type="scientific">Salix suchowensis</name>
    <dbReference type="NCBI Taxonomy" id="1278906"/>
    <lineage>
        <taxon>Eukaryota</taxon>
        <taxon>Viridiplantae</taxon>
        <taxon>Streptophyta</taxon>
        <taxon>Embryophyta</taxon>
        <taxon>Tracheophyta</taxon>
        <taxon>Spermatophyta</taxon>
        <taxon>Magnoliopsida</taxon>
        <taxon>eudicotyledons</taxon>
        <taxon>Gunneridae</taxon>
        <taxon>Pentapetalae</taxon>
        <taxon>rosids</taxon>
        <taxon>fabids</taxon>
        <taxon>Malpighiales</taxon>
        <taxon>Salicaceae</taxon>
        <taxon>Saliceae</taxon>
        <taxon>Salix</taxon>
    </lineage>
</organism>
<dbReference type="Proteomes" id="UP001141253">
    <property type="component" value="Chromosome 6"/>
</dbReference>
<dbReference type="Gene3D" id="3.50.4.10">
    <property type="entry name" value="Hepatocyte Growth Factor"/>
    <property type="match status" value="1"/>
</dbReference>
<dbReference type="CDD" id="cd00053">
    <property type="entry name" value="EGF"/>
    <property type="match status" value="1"/>
</dbReference>
<dbReference type="CDD" id="cd01098">
    <property type="entry name" value="PAN_AP_plant"/>
    <property type="match status" value="1"/>
</dbReference>
<evidence type="ECO:0000259" key="8">
    <source>
        <dbReference type="PROSITE" id="PS50948"/>
    </source>
</evidence>
<sequence>MIRASLSLRIKHSLVGSMGWDKMLTGSLFGSPIPGTGLLFGWPTETDLPMEEAREFLYEETVPCFFFDNDNVLRLKYDGPDISSIYWPIPYLDVFQNGRTNYNSSRIAVYDEMGHFVSSDRLQFIASDIGMSRIRRRLTMDYDGNLRLYSLNNDTGLWVTSWEALSQLCNVHGVCGRYAICVNTPEPKCSCPPGYEITEPGNWNKGCKPLFNETLFQSQRVKFVELPHVDYYGFDLNYIEFSSIDSCRDLCEGDYRCKAFSYRLTGLRSCYTKNELFNGYQSPGFEGKIYLKLPMTVETSQPTILNGTDPICQSDGSEIVIGSPSMYNISTKRMRWVYLYAFASAIGFIELLFVVSGWWFLFRKHGGGEHESDLTGFVRMVESKTQRGEDSWIDEIVDPRLNGQFSRNQARTIVQLGISCVQEDSNKRPTMDLVVQALLECQY</sequence>
<proteinExistence type="predicted"/>
<keyword evidence="4 7" id="KW-1133">Transmembrane helix</keyword>
<comment type="subcellular location">
    <subcellularLocation>
        <location evidence="1">Membrane</location>
        <topology evidence="1">Single-pass membrane protein</topology>
    </subcellularLocation>
</comment>
<protein>
    <recommendedName>
        <fullName evidence="8">Apple domain-containing protein</fullName>
    </recommendedName>
</protein>
<keyword evidence="3" id="KW-0732">Signal</keyword>
<dbReference type="Pfam" id="PF00024">
    <property type="entry name" value="PAN_1"/>
    <property type="match status" value="1"/>
</dbReference>
<dbReference type="PROSITE" id="PS50948">
    <property type="entry name" value="PAN"/>
    <property type="match status" value="1"/>
</dbReference>
<feature type="domain" description="Apple" evidence="8">
    <location>
        <begin position="207"/>
        <end position="294"/>
    </location>
</feature>
<evidence type="ECO:0000256" key="1">
    <source>
        <dbReference type="ARBA" id="ARBA00004167"/>
    </source>
</evidence>
<reference evidence="9" key="1">
    <citation type="submission" date="2022-10" db="EMBL/GenBank/DDBJ databases">
        <authorList>
            <person name="Hyden B.L."/>
            <person name="Feng K."/>
            <person name="Yates T."/>
            <person name="Jawdy S."/>
            <person name="Smart L.B."/>
            <person name="Muchero W."/>
        </authorList>
    </citation>
    <scope>NUCLEOTIDE SEQUENCE</scope>
    <source>
        <tissue evidence="9">Shoot tip</tissue>
    </source>
</reference>
<evidence type="ECO:0000256" key="3">
    <source>
        <dbReference type="ARBA" id="ARBA00022729"/>
    </source>
</evidence>
<dbReference type="InterPro" id="IPR000858">
    <property type="entry name" value="S_locus_glycoprot_dom"/>
</dbReference>
<dbReference type="EMBL" id="JAPFFI010000009">
    <property type="protein sequence ID" value="KAJ6381383.1"/>
    <property type="molecule type" value="Genomic_DNA"/>
</dbReference>
<evidence type="ECO:0000256" key="4">
    <source>
        <dbReference type="ARBA" id="ARBA00022989"/>
    </source>
</evidence>
<evidence type="ECO:0000256" key="2">
    <source>
        <dbReference type="ARBA" id="ARBA00022692"/>
    </source>
</evidence>
<evidence type="ECO:0000256" key="6">
    <source>
        <dbReference type="ARBA" id="ARBA00023157"/>
    </source>
</evidence>
<keyword evidence="2 7" id="KW-0812">Transmembrane</keyword>
<evidence type="ECO:0000256" key="5">
    <source>
        <dbReference type="ARBA" id="ARBA00023136"/>
    </source>
</evidence>
<name>A0ABQ9BAW0_9ROSI</name>